<keyword evidence="4" id="KW-1185">Reference proteome</keyword>
<feature type="region of interest" description="Disordered" evidence="1">
    <location>
        <begin position="197"/>
        <end position="247"/>
    </location>
</feature>
<organism evidence="5">
    <name type="scientific">Echinostoma caproni</name>
    <dbReference type="NCBI Taxonomy" id="27848"/>
    <lineage>
        <taxon>Eukaryota</taxon>
        <taxon>Metazoa</taxon>
        <taxon>Spiralia</taxon>
        <taxon>Lophotrochozoa</taxon>
        <taxon>Platyhelminthes</taxon>
        <taxon>Trematoda</taxon>
        <taxon>Digenea</taxon>
        <taxon>Plagiorchiida</taxon>
        <taxon>Echinostomata</taxon>
        <taxon>Echinostomatoidea</taxon>
        <taxon>Echinostomatidae</taxon>
        <taxon>Echinostoma</taxon>
    </lineage>
</organism>
<evidence type="ECO:0000313" key="4">
    <source>
        <dbReference type="Proteomes" id="UP000272942"/>
    </source>
</evidence>
<keyword evidence="2" id="KW-0472">Membrane</keyword>
<sequence length="441" mass="48865">MVDVKSHLNPEPGTLRTMTHSTQNEQPGVMQAHELGKYLVILSIIAASNIVFFIVGAITYKCIKCRHRVRRKSSPPTASQGAYVLSNGQTNPAVTHPLTQTQVDTTNVMSLLSVPSVSQQMTNPMISNSNMNHLTEQYNYPVPNWQQPTISTTWSGPDILGPCVPGHSIYSNKPTLSSHIGQDLTHILSPHRTKRLHMFGEPSSPISSDMGYSASTSSRTADRSDPSADRGNTMYRPGRPESSSKPYNHYTLTLKQGNCNKAELVYEPTIAEAEKPPNTLRINAPCMRETSLAPQTQWSQRIKESLEKGLVLDNTDLDLKPSPNSILKISTEELDPTCPIHGTEPQHTCAVHSNPGEHLCPVHDSMILDTSDIERKVKELCALNEKYRHYSTWISDRKPAFGHSRYSNPNLNAINLDYMSASDLHVSKAGKSALRNNTLPR</sequence>
<keyword evidence="2" id="KW-1133">Transmembrane helix</keyword>
<dbReference type="AlphaFoldDB" id="A0A183B088"/>
<reference evidence="5" key="1">
    <citation type="submission" date="2016-06" db="UniProtKB">
        <authorList>
            <consortium name="WormBaseParasite"/>
        </authorList>
    </citation>
    <scope>IDENTIFICATION</scope>
</reference>
<feature type="transmembrane region" description="Helical" evidence="2">
    <location>
        <begin position="38"/>
        <end position="63"/>
    </location>
</feature>
<keyword evidence="2" id="KW-0812">Transmembrane</keyword>
<reference evidence="3 4" key="2">
    <citation type="submission" date="2018-11" db="EMBL/GenBank/DDBJ databases">
        <authorList>
            <consortium name="Pathogen Informatics"/>
        </authorList>
    </citation>
    <scope>NUCLEOTIDE SEQUENCE [LARGE SCALE GENOMIC DNA]</scope>
    <source>
        <strain evidence="3 4">Egypt</strain>
    </source>
</reference>
<dbReference type="Proteomes" id="UP000272942">
    <property type="component" value="Unassembled WGS sequence"/>
</dbReference>
<feature type="region of interest" description="Disordered" evidence="1">
    <location>
        <begin position="1"/>
        <end position="20"/>
    </location>
</feature>
<evidence type="ECO:0000313" key="5">
    <source>
        <dbReference type="WBParaSite" id="ECPE_0001265901-mRNA-1"/>
    </source>
</evidence>
<protein>
    <submittedName>
        <fullName evidence="5">LRRCT domain-containing protein</fullName>
    </submittedName>
</protein>
<evidence type="ECO:0000313" key="3">
    <source>
        <dbReference type="EMBL" id="VDP89895.1"/>
    </source>
</evidence>
<evidence type="ECO:0000256" key="2">
    <source>
        <dbReference type="SAM" id="Phobius"/>
    </source>
</evidence>
<gene>
    <name evidence="3" type="ORF">ECPE_LOCUS12623</name>
</gene>
<dbReference type="WBParaSite" id="ECPE_0001265901-mRNA-1">
    <property type="protein sequence ID" value="ECPE_0001265901-mRNA-1"/>
    <property type="gene ID" value="ECPE_0001265901"/>
</dbReference>
<name>A0A183B088_9TREM</name>
<dbReference type="EMBL" id="UZAN01053273">
    <property type="protein sequence ID" value="VDP89895.1"/>
    <property type="molecule type" value="Genomic_DNA"/>
</dbReference>
<accession>A0A183B088</accession>
<proteinExistence type="predicted"/>
<evidence type="ECO:0000256" key="1">
    <source>
        <dbReference type="SAM" id="MobiDB-lite"/>
    </source>
</evidence>